<dbReference type="CDD" id="cd09143">
    <property type="entry name" value="PLDc_vPLD1_2_like_bac_2"/>
    <property type="match status" value="1"/>
</dbReference>
<evidence type="ECO:0000256" key="7">
    <source>
        <dbReference type="ARBA" id="ARBA00022801"/>
    </source>
</evidence>
<dbReference type="InterPro" id="IPR015679">
    <property type="entry name" value="PLipase_D_fam"/>
</dbReference>
<dbReference type="HOGENOM" id="CLU_011094_2_0_5"/>
<sequence length="472" mass="52630">MPGKICWRRERADRVALLIDCADYFAAVKVALEQARRSILIVGWSFDPRTRLTPAASSLHEPSTIGGVLRAVKARRPELEIRLLIWDMVWPLSASREFTPERIRLELGSAIHYVLDSSLPFGACQHQKIVVIDDRLAFCGGSDFETNRWDTAAHRDVEPCRRLPSGQCYPARHDVMMLVDGAAARALGDLARERWRHATGESLEPLEQDNSASFWPEALRPTLADTEIGIARTLPTIAGQAPVRESEALYLAAIAAACEIVYLESQYFTSRSIAEALAARLREPSGPEIVVVGSEHSPNLFDRATMDTARRVLLAELERADRYGRLHVCAPYTEGGKPILVHSKVAVFDDWLLRVGSCNLNNRSFGYDSECDLAIEATPDQAHMRGVIRRIRNGLLGHHAGRSAEDFESAIRISGSIVAVLEDPDLVSPLRLRSLLPSRFGWLERLIAGWHIGDPASVEDAWRPWRRCEAKP</sequence>
<organism evidence="11 12">
    <name type="scientific">Methylorubrum extorquens (strain DSM 6343 / CIP 106787 / DM4)</name>
    <name type="common">Methylobacterium extorquens</name>
    <dbReference type="NCBI Taxonomy" id="661410"/>
    <lineage>
        <taxon>Bacteria</taxon>
        <taxon>Pseudomonadati</taxon>
        <taxon>Pseudomonadota</taxon>
        <taxon>Alphaproteobacteria</taxon>
        <taxon>Hyphomicrobiales</taxon>
        <taxon>Methylobacteriaceae</taxon>
        <taxon>Methylorubrum</taxon>
    </lineage>
</organism>
<reference evidence="12" key="1">
    <citation type="journal article" date="2009" name="PLoS ONE">
        <title>Methylobacterium genome sequences: a reference blueprint to investigate microbial metabolism of C1 compounds from natural and industrial sources.</title>
        <authorList>
            <person name="Vuilleumier S."/>
            <person name="Chistoserdova L."/>
            <person name="Lee M.-C."/>
            <person name="Bringel F."/>
            <person name="Lajus A."/>
            <person name="Zhou Y."/>
            <person name="Gourion B."/>
            <person name="Barbe V."/>
            <person name="Chang J."/>
            <person name="Cruveiller S."/>
            <person name="Dossat C."/>
            <person name="Gillett W."/>
            <person name="Gruffaz C."/>
            <person name="Haugen E."/>
            <person name="Hourcade E."/>
            <person name="Levy R."/>
            <person name="Mangenot S."/>
            <person name="Muller E."/>
            <person name="Nadalig T."/>
            <person name="Pagni M."/>
            <person name="Penny C."/>
            <person name="Peyraud R."/>
            <person name="Robinson D.G."/>
            <person name="Roche D."/>
            <person name="Rouy Z."/>
            <person name="Saenampechek C."/>
            <person name="Salvignol G."/>
            <person name="Vallenet D."/>
            <person name="Wu Z."/>
            <person name="Marx C.J."/>
            <person name="Vorholt J.A."/>
            <person name="Olson M.V."/>
            <person name="Kaul R."/>
            <person name="Weissenbach J."/>
            <person name="Medigue C."/>
            <person name="Lidstrom M.E."/>
        </authorList>
    </citation>
    <scope>NUCLEOTIDE SEQUENCE [LARGE SCALE GENOMIC DNA]</scope>
    <source>
        <strain evidence="12">DSM 6343 / CIP 106787 / DM4</strain>
    </source>
</reference>
<comment type="subcellular location">
    <subcellularLocation>
        <location evidence="3">Secreted</location>
    </subcellularLocation>
</comment>
<dbReference type="Gene3D" id="3.30.870.10">
    <property type="entry name" value="Endonuclease Chain A"/>
    <property type="match status" value="2"/>
</dbReference>
<dbReference type="CDD" id="cd09140">
    <property type="entry name" value="PLDc_vPLD1_2_like_bac_1"/>
    <property type="match status" value="1"/>
</dbReference>
<dbReference type="SMART" id="SM00155">
    <property type="entry name" value="PLDc"/>
    <property type="match status" value="2"/>
</dbReference>
<proteinExistence type="predicted"/>
<dbReference type="Pfam" id="PF13091">
    <property type="entry name" value="PLDc_2"/>
    <property type="match status" value="1"/>
</dbReference>
<dbReference type="PANTHER" id="PTHR18896:SF76">
    <property type="entry name" value="PHOSPHOLIPASE"/>
    <property type="match status" value="1"/>
</dbReference>
<dbReference type="InterPro" id="IPR025202">
    <property type="entry name" value="PLD-like_dom"/>
</dbReference>
<evidence type="ECO:0000256" key="3">
    <source>
        <dbReference type="ARBA" id="ARBA00004613"/>
    </source>
</evidence>
<dbReference type="PANTHER" id="PTHR18896">
    <property type="entry name" value="PHOSPHOLIPASE D"/>
    <property type="match status" value="1"/>
</dbReference>
<keyword evidence="8" id="KW-0443">Lipid metabolism</keyword>
<evidence type="ECO:0000259" key="10">
    <source>
        <dbReference type="PROSITE" id="PS50035"/>
    </source>
</evidence>
<evidence type="ECO:0000256" key="4">
    <source>
        <dbReference type="ARBA" id="ARBA00018392"/>
    </source>
</evidence>
<dbReference type="GO" id="GO:0009395">
    <property type="term" value="P:phospholipid catabolic process"/>
    <property type="evidence" value="ECO:0007669"/>
    <property type="project" value="TreeGrafter"/>
</dbReference>
<protein>
    <recommendedName>
        <fullName evidence="4">Phospholipase D</fullName>
    </recommendedName>
    <alternativeName>
        <fullName evidence="9">Choline phosphatase</fullName>
    </alternativeName>
</protein>
<keyword evidence="7" id="KW-0378">Hydrolase</keyword>
<comment type="catalytic activity">
    <reaction evidence="1">
        <text>a 1,2-diacyl-sn-glycero-3-phosphocholine + H2O = a 1,2-diacyl-sn-glycero-3-phosphate + choline + H(+)</text>
        <dbReference type="Rhea" id="RHEA:14445"/>
        <dbReference type="ChEBI" id="CHEBI:15354"/>
        <dbReference type="ChEBI" id="CHEBI:15377"/>
        <dbReference type="ChEBI" id="CHEBI:15378"/>
        <dbReference type="ChEBI" id="CHEBI:57643"/>
        <dbReference type="ChEBI" id="CHEBI:58608"/>
        <dbReference type="EC" id="3.1.4.4"/>
    </reaction>
</comment>
<evidence type="ECO:0000313" key="11">
    <source>
        <dbReference type="EMBL" id="CAX23232.1"/>
    </source>
</evidence>
<dbReference type="InterPro" id="IPR001736">
    <property type="entry name" value="PLipase_D/transphosphatidylase"/>
</dbReference>
<evidence type="ECO:0000256" key="8">
    <source>
        <dbReference type="ARBA" id="ARBA00023098"/>
    </source>
</evidence>
<evidence type="ECO:0000256" key="6">
    <source>
        <dbReference type="ARBA" id="ARBA00022737"/>
    </source>
</evidence>
<dbReference type="GO" id="GO:0004630">
    <property type="term" value="F:phospholipase D activity"/>
    <property type="evidence" value="ECO:0007669"/>
    <property type="project" value="UniProtKB-EC"/>
</dbReference>
<dbReference type="PROSITE" id="PS50035">
    <property type="entry name" value="PLD"/>
    <property type="match status" value="2"/>
</dbReference>
<feature type="domain" description="PLD phosphodiesterase" evidence="10">
    <location>
        <begin position="337"/>
        <end position="364"/>
    </location>
</feature>
<comment type="function">
    <text evidence="2">Could be a virulence factor.</text>
</comment>
<dbReference type="GO" id="GO:0005576">
    <property type="term" value="C:extracellular region"/>
    <property type="evidence" value="ECO:0007669"/>
    <property type="project" value="UniProtKB-SubCell"/>
</dbReference>
<dbReference type="KEGG" id="mdi:METDI1635"/>
<feature type="domain" description="PLD phosphodiesterase" evidence="10">
    <location>
        <begin position="121"/>
        <end position="148"/>
    </location>
</feature>
<evidence type="ECO:0000256" key="1">
    <source>
        <dbReference type="ARBA" id="ARBA00000798"/>
    </source>
</evidence>
<dbReference type="SUPFAM" id="SSF56024">
    <property type="entry name" value="Phospholipase D/nuclease"/>
    <property type="match status" value="2"/>
</dbReference>
<evidence type="ECO:0000313" key="12">
    <source>
        <dbReference type="Proteomes" id="UP000008070"/>
    </source>
</evidence>
<dbReference type="EMBL" id="FP103042">
    <property type="protein sequence ID" value="CAX23232.1"/>
    <property type="molecule type" value="Genomic_DNA"/>
</dbReference>
<gene>
    <name evidence="11" type="ORF">METD_I1635</name>
</gene>
<keyword evidence="5" id="KW-0964">Secreted</keyword>
<dbReference type="AlphaFoldDB" id="C7CHE8"/>
<name>C7CHE8_METED</name>
<evidence type="ECO:0000256" key="5">
    <source>
        <dbReference type="ARBA" id="ARBA00022525"/>
    </source>
</evidence>
<keyword evidence="6" id="KW-0677">Repeat</keyword>
<evidence type="ECO:0000256" key="2">
    <source>
        <dbReference type="ARBA" id="ARBA00003145"/>
    </source>
</evidence>
<dbReference type="Proteomes" id="UP000008070">
    <property type="component" value="Chromosome"/>
</dbReference>
<evidence type="ECO:0000256" key="9">
    <source>
        <dbReference type="ARBA" id="ARBA00029594"/>
    </source>
</evidence>
<dbReference type="Pfam" id="PF00614">
    <property type="entry name" value="PLDc"/>
    <property type="match status" value="1"/>
</dbReference>
<accession>C7CHE8</accession>